<dbReference type="Pfam" id="PF06429">
    <property type="entry name" value="Flg_bbr_C"/>
    <property type="match status" value="1"/>
</dbReference>
<dbReference type="EMBL" id="JBHLVO010000009">
    <property type="protein sequence ID" value="MFC0272336.1"/>
    <property type="molecule type" value="Genomic_DNA"/>
</dbReference>
<evidence type="ECO:0000259" key="5">
    <source>
        <dbReference type="Pfam" id="PF22692"/>
    </source>
</evidence>
<keyword evidence="6" id="KW-0969">Cilium</keyword>
<comment type="caution">
    <text evidence="6">The sequence shown here is derived from an EMBL/GenBank/DDBJ whole genome shotgun (WGS) entry which is preliminary data.</text>
</comment>
<dbReference type="PANTHER" id="PTHR30435:SF19">
    <property type="entry name" value="FLAGELLAR BASAL-BODY ROD PROTEIN FLGG"/>
    <property type="match status" value="1"/>
</dbReference>
<comment type="similarity">
    <text evidence="1 2">Belongs to the flagella basal body rod proteins family.</text>
</comment>
<organism evidence="6 7">
    <name type="scientific">Metabacillus herbersteinensis</name>
    <dbReference type="NCBI Taxonomy" id="283816"/>
    <lineage>
        <taxon>Bacteria</taxon>
        <taxon>Bacillati</taxon>
        <taxon>Bacillota</taxon>
        <taxon>Bacilli</taxon>
        <taxon>Bacillales</taxon>
        <taxon>Bacillaceae</taxon>
        <taxon>Metabacillus</taxon>
    </lineage>
</organism>
<dbReference type="InterPro" id="IPR010930">
    <property type="entry name" value="Flg_bb/hook_C_dom"/>
</dbReference>
<dbReference type="InterPro" id="IPR037925">
    <property type="entry name" value="FlgE/F/G-like"/>
</dbReference>
<dbReference type="InterPro" id="IPR020013">
    <property type="entry name" value="Flagellar_FlgE/F/G"/>
</dbReference>
<evidence type="ECO:0000259" key="4">
    <source>
        <dbReference type="Pfam" id="PF06429"/>
    </source>
</evidence>
<feature type="domain" description="Flagellar hook protein FlgE/F/G-like D1" evidence="5">
    <location>
        <begin position="103"/>
        <end position="169"/>
    </location>
</feature>
<dbReference type="Pfam" id="PF22692">
    <property type="entry name" value="LlgE_F_G_D1"/>
    <property type="match status" value="1"/>
</dbReference>
<keyword evidence="7" id="KW-1185">Reference proteome</keyword>
<evidence type="ECO:0000259" key="3">
    <source>
        <dbReference type="Pfam" id="PF00460"/>
    </source>
</evidence>
<reference evidence="6 7" key="1">
    <citation type="submission" date="2024-09" db="EMBL/GenBank/DDBJ databases">
        <authorList>
            <person name="Sun Q."/>
            <person name="Mori K."/>
        </authorList>
    </citation>
    <scope>NUCLEOTIDE SEQUENCE [LARGE SCALE GENOMIC DNA]</scope>
    <source>
        <strain evidence="6 7">CCM 7228</strain>
    </source>
</reference>
<keyword evidence="6" id="KW-0282">Flagellum</keyword>
<comment type="subcellular location">
    <subcellularLocation>
        <location evidence="2">Bacterial flagellum basal body</location>
    </subcellularLocation>
</comment>
<dbReference type="InterPro" id="IPR001444">
    <property type="entry name" value="Flag_bb_rod_N"/>
</dbReference>
<gene>
    <name evidence="6" type="ORF">ACFFIX_12915</name>
</gene>
<dbReference type="InterPro" id="IPR053967">
    <property type="entry name" value="LlgE_F_G-like_D1"/>
</dbReference>
<accession>A0ABV6GF89</accession>
<dbReference type="SUPFAM" id="SSF117143">
    <property type="entry name" value="Flagellar hook protein flgE"/>
    <property type="match status" value="1"/>
</dbReference>
<keyword evidence="6" id="KW-0966">Cell projection</keyword>
<name>A0ABV6GF89_9BACI</name>
<evidence type="ECO:0000313" key="7">
    <source>
        <dbReference type="Proteomes" id="UP001589854"/>
    </source>
</evidence>
<evidence type="ECO:0000256" key="1">
    <source>
        <dbReference type="ARBA" id="ARBA00009677"/>
    </source>
</evidence>
<dbReference type="Proteomes" id="UP001589854">
    <property type="component" value="Unassembled WGS sequence"/>
</dbReference>
<evidence type="ECO:0000313" key="6">
    <source>
        <dbReference type="EMBL" id="MFC0272336.1"/>
    </source>
</evidence>
<feature type="domain" description="Flagellar basal body rod protein N-terminal" evidence="3">
    <location>
        <begin position="7"/>
        <end position="35"/>
    </location>
</feature>
<proteinExistence type="inferred from homology"/>
<dbReference type="RefSeq" id="WP_378934547.1">
    <property type="nucleotide sequence ID" value="NZ_JBHLVO010000009.1"/>
</dbReference>
<dbReference type="Pfam" id="PF00460">
    <property type="entry name" value="Flg_bb_rod"/>
    <property type="match status" value="1"/>
</dbReference>
<protein>
    <submittedName>
        <fullName evidence="6">Flagellar hook-basal body protein</fullName>
    </submittedName>
</protein>
<sequence>MLRSMITSTNTMNQLQKQLDTIGHNISNIDTQGYKRTETSFNELIRQQFNNQPNENKEIGRLTDFGIRQGTGARLAQKLVFTQGSLKQTGRQLDVALTNLGQFLQVNVDGEIRYTRDGALYLSPSTDGSNSLTLVTAEGHQVLDENQNSIVLDDSFKELVISKEGTLTAVAKNSGDLPQIFDLGIVQANRPQMLTQTGSNLYGLSENGNINDVLTLLDGDLKNQVGIQQGTLEMSNVDLSKEMTDLMISQRSYQMNAKSITMGDQMLGLINGVRS</sequence>
<dbReference type="PANTHER" id="PTHR30435">
    <property type="entry name" value="FLAGELLAR PROTEIN"/>
    <property type="match status" value="1"/>
</dbReference>
<feature type="domain" description="Flagellar basal-body/hook protein C-terminal" evidence="4">
    <location>
        <begin position="228"/>
        <end position="271"/>
    </location>
</feature>
<evidence type="ECO:0000256" key="2">
    <source>
        <dbReference type="RuleBase" id="RU362116"/>
    </source>
</evidence>
<keyword evidence="2" id="KW-0975">Bacterial flagellum</keyword>
<dbReference type="NCBIfam" id="TIGR03506">
    <property type="entry name" value="FlgEFG_subfam"/>
    <property type="match status" value="1"/>
</dbReference>